<comment type="caution">
    <text evidence="1">The sequence shown here is derived from an EMBL/GenBank/DDBJ whole genome shotgun (WGS) entry which is preliminary data.</text>
</comment>
<dbReference type="Pfam" id="PF11662">
    <property type="entry name" value="DUF3263"/>
    <property type="match status" value="1"/>
</dbReference>
<name>A0ABT4MS46_GORRU</name>
<dbReference type="RefSeq" id="WP_084839508.1">
    <property type="nucleotide sequence ID" value="NZ_JAPWIE010000002.1"/>
</dbReference>
<keyword evidence="2" id="KW-1185">Reference proteome</keyword>
<dbReference type="EMBL" id="JAPWIE010000002">
    <property type="protein sequence ID" value="MCZ4549837.1"/>
    <property type="molecule type" value="Genomic_DNA"/>
</dbReference>
<accession>A0ABT4MS46</accession>
<sequence length="78" mass="8604">MTITGNDLPAGHLEILDFARRWYPYGGGTAEDILVEFGIGEREYFRRLSDILDGNEGADVDRSTLAAMKQVAADRLAT</sequence>
<organism evidence="1 2">
    <name type="scientific">Gordonia rubripertincta</name>
    <name type="common">Rhodococcus corallinus</name>
    <dbReference type="NCBI Taxonomy" id="36822"/>
    <lineage>
        <taxon>Bacteria</taxon>
        <taxon>Bacillati</taxon>
        <taxon>Actinomycetota</taxon>
        <taxon>Actinomycetes</taxon>
        <taxon>Mycobacteriales</taxon>
        <taxon>Gordoniaceae</taxon>
        <taxon>Gordonia</taxon>
    </lineage>
</organism>
<proteinExistence type="predicted"/>
<dbReference type="InterPro" id="IPR021678">
    <property type="entry name" value="DUF3263"/>
</dbReference>
<evidence type="ECO:0000313" key="1">
    <source>
        <dbReference type="EMBL" id="MCZ4549837.1"/>
    </source>
</evidence>
<evidence type="ECO:0000313" key="2">
    <source>
        <dbReference type="Proteomes" id="UP001067235"/>
    </source>
</evidence>
<protein>
    <submittedName>
        <fullName evidence="1">DUF3263 domain-containing protein</fullName>
    </submittedName>
</protein>
<reference evidence="1" key="1">
    <citation type="submission" date="2022-12" db="EMBL/GenBank/DDBJ databases">
        <authorList>
            <person name="Krivoruchko A.V."/>
            <person name="Elkin A."/>
        </authorList>
    </citation>
    <scope>NUCLEOTIDE SEQUENCE</scope>
    <source>
        <strain evidence="1">IEGM 1388</strain>
    </source>
</reference>
<dbReference type="Proteomes" id="UP001067235">
    <property type="component" value="Unassembled WGS sequence"/>
</dbReference>
<gene>
    <name evidence="1" type="ORF">O4213_07575</name>
</gene>